<sequence length="855" mass="93364">MGDISGFDSSESSTYKEAQHELGFDVEGVLKRLSTLEKIDLLAGIDFWHTKAVPRLNVPSIRMSDGPNGVRGTRFFNGVPAACFPCGTGLAATWNTSLLREAGSLMGAEARAKGAHVLLGPTVNIQRSPLGGRAFESFSEDPVLSGLCAASVISGIEQTGVVASIKHFVANDQEHERMAVNAIVTERALREIYLLPFQIAVRDANPGSFMTAYNKVNGTHVSDNREMIEKIVRKEWGWQGLVTSDWYGTYSTVESLEAGLDIEMPGPTRWRGQMLLHAIMSNKIRLETVNERVRQVLKLVHRASLTGIPENAPEEGRDTPETASLLRKVAGESIVLLKNENDALPFKKDKTVAVIGANAKTAVYCGGGSATLRPYYAISPFEGIASKADDVRYTIGCHAHKMLPLLGSRLKTIEGHPGVTFTAFTSPSEDRDRQPVDRLTLESTDMYFADYYHPSITEDLWWGEIEAHFEAEETCDFEFGLCVFGTAKLYVDDDLLIDNETVQRPGGSFFNVGTVEETGVKRVEAGQTYKIKVVFASGAASKLGDAEGVVSYGSGGLRIGGARVIDADEEIAKAVQLAKEVDQVVLCVGLNSDFEQEGHDRAHMDLPGRTDELVLAVSNANPRTVVVVQSGSPVSMPWADSVAAVVQAWYGGNETGNAIADVLFGDVNPSGKLPLSFPVRVEDNPAYLNYRSENGRVLYGEDVYVGYRFYEAAKRPTLWPFGSGLSYTTFALSDLQIQQTEAERGPMLLIDVKVENTGKLGGAEVVQVYISHKLPSIKRPPKELKGFAKVHIEEGTSAIARVSIERKYGTSFWDEARHKWVEESGVYHVLVGTSSIDAQLKGSFEVSETTWWSGL</sequence>
<gene>
    <name evidence="16" type="ORF">B0T10DRAFT_519234</name>
</gene>
<keyword evidence="17" id="KW-1185">Reference proteome</keyword>
<dbReference type="PANTHER" id="PTHR42715:SF27">
    <property type="entry name" value="BETA-GLUCOSIDASE-RELATED"/>
    <property type="match status" value="1"/>
</dbReference>
<comment type="caution">
    <text evidence="16">The sequence shown here is derived from an EMBL/GenBank/DDBJ whole genome shotgun (WGS) entry which is preliminary data.</text>
</comment>
<dbReference type="Gene3D" id="3.20.20.300">
    <property type="entry name" value="Glycoside hydrolase, family 3, N-terminal domain"/>
    <property type="match status" value="1"/>
</dbReference>
<dbReference type="SUPFAM" id="SSF51445">
    <property type="entry name" value="(Trans)glycosidases"/>
    <property type="match status" value="1"/>
</dbReference>
<dbReference type="InterPro" id="IPR050288">
    <property type="entry name" value="Cellulose_deg_GH3"/>
</dbReference>
<evidence type="ECO:0000256" key="4">
    <source>
        <dbReference type="ARBA" id="ARBA00012744"/>
    </source>
</evidence>
<dbReference type="SMART" id="SM00758">
    <property type="entry name" value="PA14"/>
    <property type="match status" value="1"/>
</dbReference>
<evidence type="ECO:0000256" key="2">
    <source>
        <dbReference type="ARBA" id="ARBA00004987"/>
    </source>
</evidence>
<keyword evidence="5 16" id="KW-0378">Hydrolase</keyword>
<dbReference type="Pfam" id="PF00933">
    <property type="entry name" value="Glyco_hydro_3"/>
    <property type="match status" value="1"/>
</dbReference>
<dbReference type="InterPro" id="IPR011658">
    <property type="entry name" value="PA14_dom"/>
</dbReference>
<dbReference type="InterPro" id="IPR017853">
    <property type="entry name" value="GH"/>
</dbReference>
<dbReference type="EMBL" id="JAGPYM010000025">
    <property type="protein sequence ID" value="KAH6880813.1"/>
    <property type="molecule type" value="Genomic_DNA"/>
</dbReference>
<dbReference type="Gene3D" id="2.60.120.260">
    <property type="entry name" value="Galactose-binding domain-like"/>
    <property type="match status" value="1"/>
</dbReference>
<dbReference type="FunFam" id="3.20.20.300:FF:000006">
    <property type="entry name" value="Beta-glucosidase H"/>
    <property type="match status" value="1"/>
</dbReference>
<dbReference type="Gene3D" id="3.40.50.1700">
    <property type="entry name" value="Glycoside hydrolase family 3 C-terminal domain"/>
    <property type="match status" value="1"/>
</dbReference>
<dbReference type="Proteomes" id="UP000777438">
    <property type="component" value="Unassembled WGS sequence"/>
</dbReference>
<evidence type="ECO:0000256" key="6">
    <source>
        <dbReference type="ARBA" id="ARBA00023001"/>
    </source>
</evidence>
<dbReference type="InterPro" id="IPR002772">
    <property type="entry name" value="Glyco_hydro_3_C"/>
</dbReference>
<evidence type="ECO:0000256" key="7">
    <source>
        <dbReference type="ARBA" id="ARBA00023180"/>
    </source>
</evidence>
<evidence type="ECO:0000256" key="1">
    <source>
        <dbReference type="ARBA" id="ARBA00000448"/>
    </source>
</evidence>
<dbReference type="SUPFAM" id="SSF52279">
    <property type="entry name" value="Beta-D-glucan exohydrolase, C-terminal domain"/>
    <property type="match status" value="1"/>
</dbReference>
<evidence type="ECO:0000256" key="12">
    <source>
        <dbReference type="ARBA" id="ARBA00041279"/>
    </source>
</evidence>
<dbReference type="PRINTS" id="PR00133">
    <property type="entry name" value="GLHYDRLASE3"/>
</dbReference>
<comment type="similarity">
    <text evidence="3">Belongs to the glycosyl hydrolase 3 family.</text>
</comment>
<dbReference type="PANTHER" id="PTHR42715">
    <property type="entry name" value="BETA-GLUCOSIDASE"/>
    <property type="match status" value="1"/>
</dbReference>
<keyword evidence="9" id="KW-0326">Glycosidase</keyword>
<dbReference type="InterPro" id="IPR037524">
    <property type="entry name" value="PA14/GLEYA"/>
</dbReference>
<dbReference type="InterPro" id="IPR013783">
    <property type="entry name" value="Ig-like_fold"/>
</dbReference>
<dbReference type="GO" id="GO:0008422">
    <property type="term" value="F:beta-glucosidase activity"/>
    <property type="evidence" value="ECO:0007669"/>
    <property type="project" value="UniProtKB-EC"/>
</dbReference>
<comment type="catalytic activity">
    <reaction evidence="1">
        <text>Hydrolysis of terminal, non-reducing beta-D-glucosyl residues with release of beta-D-glucose.</text>
        <dbReference type="EC" id="3.2.1.21"/>
    </reaction>
</comment>
<keyword evidence="7" id="KW-0325">Glycoprotein</keyword>
<evidence type="ECO:0000256" key="3">
    <source>
        <dbReference type="ARBA" id="ARBA00005336"/>
    </source>
</evidence>
<dbReference type="InterPro" id="IPR001764">
    <property type="entry name" value="Glyco_hydro_3_N"/>
</dbReference>
<dbReference type="AlphaFoldDB" id="A0A9P8VZB2"/>
<comment type="pathway">
    <text evidence="2">Glycan metabolism; cellulose degradation.</text>
</comment>
<dbReference type="Pfam" id="PF07691">
    <property type="entry name" value="PA14"/>
    <property type="match status" value="1"/>
</dbReference>
<accession>A0A9P8VZB2</accession>
<dbReference type="Pfam" id="PF01915">
    <property type="entry name" value="Glyco_hydro_3_C"/>
    <property type="match status" value="1"/>
</dbReference>
<organism evidence="16 17">
    <name type="scientific">Thelonectria olida</name>
    <dbReference type="NCBI Taxonomy" id="1576542"/>
    <lineage>
        <taxon>Eukaryota</taxon>
        <taxon>Fungi</taxon>
        <taxon>Dikarya</taxon>
        <taxon>Ascomycota</taxon>
        <taxon>Pezizomycotina</taxon>
        <taxon>Sordariomycetes</taxon>
        <taxon>Hypocreomycetidae</taxon>
        <taxon>Hypocreales</taxon>
        <taxon>Nectriaceae</taxon>
        <taxon>Thelonectria</taxon>
    </lineage>
</organism>
<evidence type="ECO:0000256" key="5">
    <source>
        <dbReference type="ARBA" id="ARBA00022801"/>
    </source>
</evidence>
<dbReference type="Pfam" id="PF14310">
    <property type="entry name" value="Fn3-like"/>
    <property type="match status" value="1"/>
</dbReference>
<keyword evidence="8" id="KW-0119">Carbohydrate metabolism</keyword>
<evidence type="ECO:0000256" key="14">
    <source>
        <dbReference type="ARBA" id="ARBA00041809"/>
    </source>
</evidence>
<dbReference type="InterPro" id="IPR036881">
    <property type="entry name" value="Glyco_hydro_3_C_sf"/>
</dbReference>
<keyword evidence="6" id="KW-0136">Cellulose degradation</keyword>
<dbReference type="InterPro" id="IPR026891">
    <property type="entry name" value="Fn3-like"/>
</dbReference>
<dbReference type="InterPro" id="IPR036962">
    <property type="entry name" value="Glyco_hydro_3_N_sf"/>
</dbReference>
<evidence type="ECO:0000256" key="13">
    <source>
        <dbReference type="ARBA" id="ARBA00041603"/>
    </source>
</evidence>
<feature type="domain" description="PA14" evidence="15">
    <location>
        <begin position="414"/>
        <end position="575"/>
    </location>
</feature>
<dbReference type="Gene3D" id="2.60.40.10">
    <property type="entry name" value="Immunoglobulins"/>
    <property type="match status" value="1"/>
</dbReference>
<evidence type="ECO:0000259" key="15">
    <source>
        <dbReference type="PROSITE" id="PS51820"/>
    </source>
</evidence>
<evidence type="ECO:0000256" key="8">
    <source>
        <dbReference type="ARBA" id="ARBA00023277"/>
    </source>
</evidence>
<name>A0A9P8VZB2_9HYPO</name>
<dbReference type="GO" id="GO:0030245">
    <property type="term" value="P:cellulose catabolic process"/>
    <property type="evidence" value="ECO:0007669"/>
    <property type="project" value="UniProtKB-KW"/>
</dbReference>
<evidence type="ECO:0000256" key="11">
    <source>
        <dbReference type="ARBA" id="ARBA00039569"/>
    </source>
</evidence>
<evidence type="ECO:0000256" key="9">
    <source>
        <dbReference type="ARBA" id="ARBA00023295"/>
    </source>
</evidence>
<protein>
    <recommendedName>
        <fullName evidence="11">Probable beta-glucosidase I</fullName>
        <ecNumber evidence="4">3.2.1.21</ecNumber>
    </recommendedName>
    <alternativeName>
        <fullName evidence="12">Beta-D-glucoside glucohydrolase I</fullName>
    </alternativeName>
    <alternativeName>
        <fullName evidence="13">Cellobiase I</fullName>
    </alternativeName>
    <alternativeName>
        <fullName evidence="14">Gentiobiase I</fullName>
    </alternativeName>
</protein>
<keyword evidence="10" id="KW-0624">Polysaccharide degradation</keyword>
<reference evidence="16 17" key="1">
    <citation type="journal article" date="2021" name="Nat. Commun.">
        <title>Genetic determinants of endophytism in the Arabidopsis root mycobiome.</title>
        <authorList>
            <person name="Mesny F."/>
            <person name="Miyauchi S."/>
            <person name="Thiergart T."/>
            <person name="Pickel B."/>
            <person name="Atanasova L."/>
            <person name="Karlsson M."/>
            <person name="Huettel B."/>
            <person name="Barry K.W."/>
            <person name="Haridas S."/>
            <person name="Chen C."/>
            <person name="Bauer D."/>
            <person name="Andreopoulos W."/>
            <person name="Pangilinan J."/>
            <person name="LaButti K."/>
            <person name="Riley R."/>
            <person name="Lipzen A."/>
            <person name="Clum A."/>
            <person name="Drula E."/>
            <person name="Henrissat B."/>
            <person name="Kohler A."/>
            <person name="Grigoriev I.V."/>
            <person name="Martin F.M."/>
            <person name="Hacquard S."/>
        </authorList>
    </citation>
    <scope>NUCLEOTIDE SEQUENCE [LARGE SCALE GENOMIC DNA]</scope>
    <source>
        <strain evidence="16 17">MPI-CAGE-CH-0241</strain>
    </source>
</reference>
<evidence type="ECO:0000313" key="16">
    <source>
        <dbReference type="EMBL" id="KAH6880813.1"/>
    </source>
</evidence>
<proteinExistence type="inferred from homology"/>
<evidence type="ECO:0000256" key="10">
    <source>
        <dbReference type="ARBA" id="ARBA00023326"/>
    </source>
</evidence>
<dbReference type="FunFam" id="2.60.40.10:FF:000495">
    <property type="entry name" value="Periplasmic beta-glucosidase"/>
    <property type="match status" value="1"/>
</dbReference>
<dbReference type="OrthoDB" id="47059at2759"/>
<dbReference type="SMART" id="SM01217">
    <property type="entry name" value="Fn3_like"/>
    <property type="match status" value="1"/>
</dbReference>
<dbReference type="EC" id="3.2.1.21" evidence="4"/>
<dbReference type="PROSITE" id="PS51820">
    <property type="entry name" value="PA14"/>
    <property type="match status" value="1"/>
</dbReference>
<evidence type="ECO:0000313" key="17">
    <source>
        <dbReference type="Proteomes" id="UP000777438"/>
    </source>
</evidence>